<dbReference type="InterPro" id="IPR050816">
    <property type="entry name" value="Flavin-dep_Halogenase_NPB"/>
</dbReference>
<evidence type="ECO:0000313" key="4">
    <source>
        <dbReference type="Proteomes" id="UP000219869"/>
    </source>
</evidence>
<dbReference type="PANTHER" id="PTHR43747">
    <property type="entry name" value="FAD-BINDING PROTEIN"/>
    <property type="match status" value="1"/>
</dbReference>
<dbReference type="Gene3D" id="3.50.50.60">
    <property type="entry name" value="FAD/NAD(P)-binding domain"/>
    <property type="match status" value="1"/>
</dbReference>
<organism evidence="3 4">
    <name type="scientific">Bacillus cereus</name>
    <dbReference type="NCBI Taxonomy" id="1396"/>
    <lineage>
        <taxon>Bacteria</taxon>
        <taxon>Bacillati</taxon>
        <taxon>Bacillota</taxon>
        <taxon>Bacilli</taxon>
        <taxon>Bacillales</taxon>
        <taxon>Bacillaceae</taxon>
        <taxon>Bacillus</taxon>
        <taxon>Bacillus cereus group</taxon>
    </lineage>
</organism>
<dbReference type="InterPro" id="IPR036188">
    <property type="entry name" value="FAD/NAD-bd_sf"/>
</dbReference>
<evidence type="ECO:0000256" key="1">
    <source>
        <dbReference type="ARBA" id="ARBA00038396"/>
    </source>
</evidence>
<name>A0A9X6UIJ5_BACCE</name>
<reference evidence="3 4" key="1">
    <citation type="submission" date="2017-09" db="EMBL/GenBank/DDBJ databases">
        <title>Large-scale bioinformatics analysis of Bacillus genomes uncovers conserved roles of natural products in bacterial physiology.</title>
        <authorList>
            <consortium name="Agbiome Team Llc"/>
            <person name="Bleich R.M."/>
            <person name="Kirk G.J."/>
            <person name="Santa Maria K.C."/>
            <person name="Allen S.E."/>
            <person name="Farag S."/>
            <person name="Shank E.A."/>
            <person name="Bowers A."/>
        </authorList>
    </citation>
    <scope>NUCLEOTIDE SEQUENCE [LARGE SCALE GENOMIC DNA]</scope>
    <source>
        <strain evidence="3 4">AFS006334</strain>
    </source>
</reference>
<comment type="caution">
    <text evidence="3">The sequence shown here is derived from an EMBL/GenBank/DDBJ whole genome shotgun (WGS) entry which is preliminary data.</text>
</comment>
<accession>A0A9X6UIJ5</accession>
<dbReference type="PANTHER" id="PTHR43747:SF1">
    <property type="entry name" value="SLR1998 PROTEIN"/>
    <property type="match status" value="1"/>
</dbReference>
<protein>
    <recommendedName>
        <fullName evidence="2">FAD-binding domain-containing protein</fullName>
    </recommendedName>
</protein>
<dbReference type="Pfam" id="PF01494">
    <property type="entry name" value="FAD_binding_3"/>
    <property type="match status" value="1"/>
</dbReference>
<comment type="similarity">
    <text evidence="1">Belongs to the flavin-dependent halogenase family. Bacterial tryptophan halogenase subfamily.</text>
</comment>
<feature type="domain" description="FAD-binding" evidence="2">
    <location>
        <begin position="7"/>
        <end position="328"/>
    </location>
</feature>
<dbReference type="PRINTS" id="PR00420">
    <property type="entry name" value="RNGMNOXGNASE"/>
</dbReference>
<dbReference type="GO" id="GO:0071949">
    <property type="term" value="F:FAD binding"/>
    <property type="evidence" value="ECO:0007669"/>
    <property type="project" value="InterPro"/>
</dbReference>
<dbReference type="SUPFAM" id="SSF51905">
    <property type="entry name" value="FAD/NAD(P)-binding domain"/>
    <property type="match status" value="1"/>
</dbReference>
<dbReference type="InterPro" id="IPR002938">
    <property type="entry name" value="FAD-bd"/>
</dbReference>
<dbReference type="RefSeq" id="WP_098324084.1">
    <property type="nucleotide sequence ID" value="NZ_NTXW01000044.1"/>
</dbReference>
<sequence length="455" mass="51437">MKIQHKEVIIVGAGVSGSSTAIRLLKEGIKPLMIDKAIFPREVVGEGLSPIICEYLEELDVLDEINQGTFMKKSSLQLVSPSGYKSYAAVDFDKDIYKDKVHSSPWGFNVRRKDFDMVLFNKAKKLGAEILEGTSLKKVLTDKEGTVNGVVICGEDGIDTEISTNLLIDCSGRTSQLAKQFKLRAPLENIFDGQWANYAIRCYFKDVNLEPLKKEVQDYDIATVNILPDKDCWYWIIPLEENLFSIGFVARSKTKNILEGYSDKLKAYRDLIEKHPVLKEVIKDAEMLDDVAVTSRLGHMNTQMAGKGFMCVGDAGFFADPAWATGVTVALLTSKKAAEVCMKAIQLKDFSYQVLSEYEDFYSNYLNNPFNSIRAYNTYYNDTSYVDFLVKRLSEKPEEMDLIVAVLFDYISHNHFTTWTFNVFKDYVAKTNLFPVVNKVAQIDFNSKESQSTSV</sequence>
<dbReference type="AlphaFoldDB" id="A0A9X6UIJ5"/>
<evidence type="ECO:0000259" key="2">
    <source>
        <dbReference type="Pfam" id="PF01494"/>
    </source>
</evidence>
<gene>
    <name evidence="3" type="ORF">CN475_23100</name>
</gene>
<proteinExistence type="inferred from homology"/>
<dbReference type="EMBL" id="NTXW01000044">
    <property type="protein sequence ID" value="PEQ83424.1"/>
    <property type="molecule type" value="Genomic_DNA"/>
</dbReference>
<dbReference type="Proteomes" id="UP000219869">
    <property type="component" value="Unassembled WGS sequence"/>
</dbReference>
<evidence type="ECO:0000313" key="3">
    <source>
        <dbReference type="EMBL" id="PEQ83424.1"/>
    </source>
</evidence>